<keyword evidence="5" id="KW-0121">Carboxypeptidase</keyword>
<reference evidence="5 6" key="1">
    <citation type="journal article" date="2015" name="PLoS ONE">
        <title>A universal mariner transposon system for forward genetic studies in the genus clostridium.</title>
        <authorList>
            <person name="Zhang Y."/>
            <person name="Grosse-Honebrink A."/>
            <person name="Minton N.P."/>
        </authorList>
    </citation>
    <scope>NUCLEOTIDE SEQUENCE [LARGE SCALE GENOMIC DNA]</scope>
    <source>
        <strain evidence="5 6">NCIMB 10696</strain>
    </source>
</reference>
<evidence type="ECO:0000259" key="4">
    <source>
        <dbReference type="Pfam" id="PF17210"/>
    </source>
</evidence>
<protein>
    <submittedName>
        <fullName evidence="5">Carboxypeptidase regulatory-like domain</fullName>
    </submittedName>
</protein>
<dbReference type="InterPro" id="IPR033764">
    <property type="entry name" value="Sdr_B"/>
</dbReference>
<dbReference type="Gene3D" id="2.60.40.10">
    <property type="entry name" value="Immunoglobulins"/>
    <property type="match status" value="1"/>
</dbReference>
<evidence type="ECO:0000313" key="5">
    <source>
        <dbReference type="EMBL" id="AKC61789.1"/>
    </source>
</evidence>
<keyword evidence="5" id="KW-0378">Hydrolase</keyword>
<comment type="subcellular location">
    <subcellularLocation>
        <location evidence="1">Secreted</location>
    </subcellularLocation>
</comment>
<evidence type="ECO:0000256" key="3">
    <source>
        <dbReference type="ARBA" id="ARBA00022729"/>
    </source>
</evidence>
<evidence type="ECO:0000256" key="1">
    <source>
        <dbReference type="ARBA" id="ARBA00004613"/>
    </source>
</evidence>
<evidence type="ECO:0000313" key="6">
    <source>
        <dbReference type="Proteomes" id="UP000033052"/>
    </source>
</evidence>
<gene>
    <name evidence="5" type="ORF">CLSPO_c10690</name>
</gene>
<organism evidence="5 6">
    <name type="scientific">Clostridium sporogenes</name>
    <dbReference type="NCBI Taxonomy" id="1509"/>
    <lineage>
        <taxon>Bacteria</taxon>
        <taxon>Bacillati</taxon>
        <taxon>Bacillota</taxon>
        <taxon>Clostridia</taxon>
        <taxon>Eubacteriales</taxon>
        <taxon>Clostridiaceae</taxon>
        <taxon>Clostridium</taxon>
    </lineage>
</organism>
<dbReference type="InterPro" id="IPR013783">
    <property type="entry name" value="Ig-like_fold"/>
</dbReference>
<keyword evidence="2" id="KW-0964">Secreted</keyword>
<feature type="domain" description="SD-repeat containing protein B" evidence="4">
    <location>
        <begin position="6"/>
        <end position="65"/>
    </location>
</feature>
<evidence type="ECO:0000256" key="2">
    <source>
        <dbReference type="ARBA" id="ARBA00022525"/>
    </source>
</evidence>
<accession>A0A7U4JMC5</accession>
<dbReference type="Proteomes" id="UP000033052">
    <property type="component" value="Chromosome"/>
</dbReference>
<keyword evidence="3" id="KW-0732">Signal</keyword>
<dbReference type="GO" id="GO:0004180">
    <property type="term" value="F:carboxypeptidase activity"/>
    <property type="evidence" value="ECO:0007669"/>
    <property type="project" value="UniProtKB-KW"/>
</dbReference>
<dbReference type="AlphaFoldDB" id="A0A7U4JMC5"/>
<keyword evidence="5" id="KW-0645">Protease</keyword>
<dbReference type="KEGG" id="cld:CLSPO_c10690"/>
<sequence length="184" mass="19489">MPTISGRVVLDRDRSAMINAGDSGIVNVPVVLQNTSSGLRFVVLTDANGNYSFINVPNGDYRIVQSFGTLGGVPTPGNFNNAVVGPVPVGTNPPISFATNPPPGSTNLDSLIPDTLLVTVTGEDLTNENFLDGPVIYTPIQNILDPCVSVSNVNLINVVDNGTFVFFLQVLPLIRVLQLNLTQV</sequence>
<dbReference type="Pfam" id="PF17210">
    <property type="entry name" value="SdrD_B"/>
    <property type="match status" value="1"/>
</dbReference>
<dbReference type="EMBL" id="CP009225">
    <property type="protein sequence ID" value="AKC61789.1"/>
    <property type="molecule type" value="Genomic_DNA"/>
</dbReference>
<name>A0A7U4JMC5_CLOSG</name>
<proteinExistence type="predicted"/>
<dbReference type="SUPFAM" id="SSF117074">
    <property type="entry name" value="Hypothetical protein PA1324"/>
    <property type="match status" value="1"/>
</dbReference>
<dbReference type="GO" id="GO:0005576">
    <property type="term" value="C:extracellular region"/>
    <property type="evidence" value="ECO:0007669"/>
    <property type="project" value="UniProtKB-SubCell"/>
</dbReference>